<keyword evidence="4" id="KW-1185">Reference proteome</keyword>
<keyword evidence="2" id="KW-0812">Transmembrane</keyword>
<comment type="caution">
    <text evidence="3">The sequence shown here is derived from an EMBL/GenBank/DDBJ whole genome shotgun (WGS) entry which is preliminary data.</text>
</comment>
<keyword evidence="2" id="KW-0472">Membrane</keyword>
<dbReference type="RefSeq" id="WP_262847447.1">
    <property type="nucleotide sequence ID" value="NZ_JANZYP010000063.1"/>
</dbReference>
<organism evidence="3 4">
    <name type="scientific">Sphaerisporangium corydalis</name>
    <dbReference type="NCBI Taxonomy" id="1441875"/>
    <lineage>
        <taxon>Bacteria</taxon>
        <taxon>Bacillati</taxon>
        <taxon>Actinomycetota</taxon>
        <taxon>Actinomycetes</taxon>
        <taxon>Streptosporangiales</taxon>
        <taxon>Streptosporangiaceae</taxon>
        <taxon>Sphaerisporangium</taxon>
    </lineage>
</organism>
<reference evidence="4" key="1">
    <citation type="journal article" date="2019" name="Int. J. Syst. Evol. Microbiol.">
        <title>The Global Catalogue of Microorganisms (GCM) 10K type strain sequencing project: providing services to taxonomists for standard genome sequencing and annotation.</title>
        <authorList>
            <consortium name="The Broad Institute Genomics Platform"/>
            <consortium name="The Broad Institute Genome Sequencing Center for Infectious Disease"/>
            <person name="Wu L."/>
            <person name="Ma J."/>
        </authorList>
    </citation>
    <scope>NUCLEOTIDE SEQUENCE [LARGE SCALE GENOMIC DNA]</scope>
    <source>
        <strain evidence="4">CCUG 49560</strain>
    </source>
</reference>
<feature type="compositionally biased region" description="Polar residues" evidence="1">
    <location>
        <begin position="494"/>
        <end position="505"/>
    </location>
</feature>
<keyword evidence="2" id="KW-1133">Transmembrane helix</keyword>
<feature type="transmembrane region" description="Helical" evidence="2">
    <location>
        <begin position="97"/>
        <end position="115"/>
    </location>
</feature>
<evidence type="ECO:0000313" key="3">
    <source>
        <dbReference type="EMBL" id="MFC4584795.1"/>
    </source>
</evidence>
<evidence type="ECO:0000313" key="4">
    <source>
        <dbReference type="Proteomes" id="UP001595891"/>
    </source>
</evidence>
<dbReference type="Proteomes" id="UP001595891">
    <property type="component" value="Unassembled WGS sequence"/>
</dbReference>
<evidence type="ECO:0000256" key="2">
    <source>
        <dbReference type="SAM" id="Phobius"/>
    </source>
</evidence>
<proteinExistence type="predicted"/>
<feature type="region of interest" description="Disordered" evidence="1">
    <location>
        <begin position="476"/>
        <end position="505"/>
    </location>
</feature>
<accession>A0ABV9E8K4</accession>
<gene>
    <name evidence="3" type="ORF">ACFO8L_01830</name>
</gene>
<dbReference type="EMBL" id="JBHSFN010000001">
    <property type="protein sequence ID" value="MFC4584795.1"/>
    <property type="molecule type" value="Genomic_DNA"/>
</dbReference>
<evidence type="ECO:0000256" key="1">
    <source>
        <dbReference type="SAM" id="MobiDB-lite"/>
    </source>
</evidence>
<name>A0ABV9E8K4_9ACTN</name>
<protein>
    <submittedName>
        <fullName evidence="3">Uncharacterized protein</fullName>
    </submittedName>
</protein>
<sequence length="505" mass="56334">MTGFSVDPPATLAVASGLGFWRLSRLTIRAARVVLPLRAKATLNRWLHRTRWQSENDKLRHQTRLLRLSGVGCAVLAVMPLLIAGFSRVPLDDMTRATGFLAVLIAFVVGARGAAFQLSLNRMHRAGSLGPRKRTLRLQAIDDQQFHPYVVYRRPAPPVVDEEDPEDLGFELVDEDRSPFVGSGELVHRWLPPLTVQLMRPAAIPVEVRDHQPMTELEYATPRFRAHDLVDYLKTAMAPMGDVDDPTGLRGFTMRDRLYIAESDVQSQPEWLEKRPDPADIEKLIDDPYDNVHHFLEIGASATGELVTTVFLRITVKGRALSLDFAACALTRTPAEYHVLNAFAESGASAVVRSILRRLLNLPAEVAGVWHLAEAPLLLTSAVRARKNRMLKPRRGMAIGARLSIREEKSTPWKQAQLDEVTIHDHMKLIEQRLLKAVEDFLEWKGLDTSAFKKRATSIVNTGVLNMGGRTEIKQSAIGANAQVRADTREPDRNTGQSSNSEGEQ</sequence>
<feature type="transmembrane region" description="Helical" evidence="2">
    <location>
        <begin position="65"/>
        <end position="85"/>
    </location>
</feature>